<keyword evidence="9" id="KW-1133">Transmembrane helix</keyword>
<evidence type="ECO:0000259" key="10">
    <source>
        <dbReference type="PROSITE" id="PS50109"/>
    </source>
</evidence>
<evidence type="ECO:0000256" key="2">
    <source>
        <dbReference type="ARBA" id="ARBA00012438"/>
    </source>
</evidence>
<reference evidence="12" key="1">
    <citation type="submission" date="2016-10" db="EMBL/GenBank/DDBJ databases">
        <authorList>
            <person name="Varghese N."/>
            <person name="Submissions S."/>
        </authorList>
    </citation>
    <scope>NUCLEOTIDE SEQUENCE [LARGE SCALE GENOMIC DNA]</scope>
    <source>
        <strain evidence="12">DSM 14807</strain>
    </source>
</reference>
<evidence type="ECO:0000256" key="3">
    <source>
        <dbReference type="ARBA" id="ARBA00022553"/>
    </source>
</evidence>
<protein>
    <recommendedName>
        <fullName evidence="2">histidine kinase</fullName>
        <ecNumber evidence="2">2.7.13.3</ecNumber>
    </recommendedName>
</protein>
<dbReference type="InterPro" id="IPR050736">
    <property type="entry name" value="Sensor_HK_Regulatory"/>
</dbReference>
<dbReference type="PROSITE" id="PS50005">
    <property type="entry name" value="TPR"/>
    <property type="match status" value="2"/>
</dbReference>
<evidence type="ECO:0000256" key="6">
    <source>
        <dbReference type="ARBA" id="ARBA00023012"/>
    </source>
</evidence>
<dbReference type="Gene3D" id="1.25.40.10">
    <property type="entry name" value="Tetratricopeptide repeat domain"/>
    <property type="match status" value="2"/>
</dbReference>
<dbReference type="GO" id="GO:0000155">
    <property type="term" value="F:phosphorelay sensor kinase activity"/>
    <property type="evidence" value="ECO:0007669"/>
    <property type="project" value="InterPro"/>
</dbReference>
<dbReference type="PANTHER" id="PTHR43711:SF28">
    <property type="entry name" value="SENSOR HISTIDINE KINASE YXDK"/>
    <property type="match status" value="1"/>
</dbReference>
<evidence type="ECO:0000256" key="8">
    <source>
        <dbReference type="SAM" id="Coils"/>
    </source>
</evidence>
<keyword evidence="4" id="KW-0808">Transferase</keyword>
<evidence type="ECO:0000256" key="9">
    <source>
        <dbReference type="SAM" id="Phobius"/>
    </source>
</evidence>
<keyword evidence="8" id="KW-0175">Coiled coil</keyword>
<dbReference type="FunFam" id="3.30.565.10:FF:000006">
    <property type="entry name" value="Sensor histidine kinase WalK"/>
    <property type="match status" value="1"/>
</dbReference>
<dbReference type="EMBL" id="FPCJ01000001">
    <property type="protein sequence ID" value="SFV28368.1"/>
    <property type="molecule type" value="Genomic_DNA"/>
</dbReference>
<dbReference type="EC" id="2.7.13.3" evidence="2"/>
<dbReference type="InterPro" id="IPR011990">
    <property type="entry name" value="TPR-like_helical_dom_sf"/>
</dbReference>
<evidence type="ECO:0000256" key="1">
    <source>
        <dbReference type="ARBA" id="ARBA00000085"/>
    </source>
</evidence>
<dbReference type="SUPFAM" id="SSF55874">
    <property type="entry name" value="ATPase domain of HSP90 chaperone/DNA topoisomerase II/histidine kinase"/>
    <property type="match status" value="1"/>
</dbReference>
<feature type="transmembrane region" description="Helical" evidence="9">
    <location>
        <begin position="371"/>
        <end position="392"/>
    </location>
</feature>
<dbReference type="PANTHER" id="PTHR43711">
    <property type="entry name" value="TWO-COMPONENT HISTIDINE KINASE"/>
    <property type="match status" value="1"/>
</dbReference>
<dbReference type="InterPro" id="IPR004358">
    <property type="entry name" value="Sig_transdc_His_kin-like_C"/>
</dbReference>
<dbReference type="InterPro" id="IPR019734">
    <property type="entry name" value="TPR_rpt"/>
</dbReference>
<feature type="repeat" description="TPR" evidence="7">
    <location>
        <begin position="215"/>
        <end position="248"/>
    </location>
</feature>
<dbReference type="AlphaFoldDB" id="A0A1I7N159"/>
<dbReference type="InterPro" id="IPR003594">
    <property type="entry name" value="HATPase_dom"/>
</dbReference>
<evidence type="ECO:0000256" key="4">
    <source>
        <dbReference type="ARBA" id="ARBA00022679"/>
    </source>
</evidence>
<dbReference type="InterPro" id="IPR036890">
    <property type="entry name" value="HATPase_C_sf"/>
</dbReference>
<dbReference type="CDD" id="cd00082">
    <property type="entry name" value="HisKA"/>
    <property type="match status" value="1"/>
</dbReference>
<keyword evidence="7" id="KW-0802">TPR repeat</keyword>
<dbReference type="PROSITE" id="PS50109">
    <property type="entry name" value="HIS_KIN"/>
    <property type="match status" value="1"/>
</dbReference>
<evidence type="ECO:0000256" key="5">
    <source>
        <dbReference type="ARBA" id="ARBA00022777"/>
    </source>
</evidence>
<feature type="coiled-coil region" evidence="8">
    <location>
        <begin position="398"/>
        <end position="439"/>
    </location>
</feature>
<keyword evidence="12" id="KW-1185">Reference proteome</keyword>
<dbReference type="SUPFAM" id="SSF47384">
    <property type="entry name" value="Homodimeric domain of signal transducing histidine kinase"/>
    <property type="match status" value="1"/>
</dbReference>
<gene>
    <name evidence="11" type="ORF">SAMN05660895_0317</name>
</gene>
<dbReference type="PRINTS" id="PR00344">
    <property type="entry name" value="BCTRLSENSOR"/>
</dbReference>
<dbReference type="CDD" id="cd00075">
    <property type="entry name" value="HATPase"/>
    <property type="match status" value="1"/>
</dbReference>
<dbReference type="RefSeq" id="WP_092456776.1">
    <property type="nucleotide sequence ID" value="NZ_FPCJ01000001.1"/>
</dbReference>
<dbReference type="InterPro" id="IPR036097">
    <property type="entry name" value="HisK_dim/P_sf"/>
</dbReference>
<dbReference type="Gene3D" id="3.30.565.10">
    <property type="entry name" value="Histidine kinase-like ATPase, C-terminal domain"/>
    <property type="match status" value="1"/>
</dbReference>
<dbReference type="Pfam" id="PF02518">
    <property type="entry name" value="HATPase_c"/>
    <property type="match status" value="1"/>
</dbReference>
<proteinExistence type="predicted"/>
<dbReference type="Pfam" id="PF13424">
    <property type="entry name" value="TPR_12"/>
    <property type="match status" value="1"/>
</dbReference>
<dbReference type="OrthoDB" id="9781208at2"/>
<dbReference type="SMART" id="SM00387">
    <property type="entry name" value="HATPase_c"/>
    <property type="match status" value="1"/>
</dbReference>
<dbReference type="Pfam" id="PF00512">
    <property type="entry name" value="HisKA"/>
    <property type="match status" value="1"/>
</dbReference>
<evidence type="ECO:0000256" key="7">
    <source>
        <dbReference type="PROSITE-ProRule" id="PRU00339"/>
    </source>
</evidence>
<comment type="catalytic activity">
    <reaction evidence="1">
        <text>ATP + protein L-histidine = ADP + protein N-phospho-L-histidine.</text>
        <dbReference type="EC" id="2.7.13.3"/>
    </reaction>
</comment>
<feature type="domain" description="Histidine kinase" evidence="10">
    <location>
        <begin position="439"/>
        <end position="654"/>
    </location>
</feature>
<keyword evidence="9" id="KW-0812">Transmembrane</keyword>
<dbReference type="InterPro" id="IPR003661">
    <property type="entry name" value="HisK_dim/P_dom"/>
</dbReference>
<dbReference type="SUPFAM" id="SSF48452">
    <property type="entry name" value="TPR-like"/>
    <property type="match status" value="1"/>
</dbReference>
<dbReference type="Proteomes" id="UP000199537">
    <property type="component" value="Unassembled WGS sequence"/>
</dbReference>
<organism evidence="11 12">
    <name type="scientific">Thermoflavifilum thermophilum</name>
    <dbReference type="NCBI Taxonomy" id="1393122"/>
    <lineage>
        <taxon>Bacteria</taxon>
        <taxon>Pseudomonadati</taxon>
        <taxon>Bacteroidota</taxon>
        <taxon>Chitinophagia</taxon>
        <taxon>Chitinophagales</taxon>
        <taxon>Chitinophagaceae</taxon>
        <taxon>Thermoflavifilum</taxon>
    </lineage>
</organism>
<accession>A0A1I7N159</accession>
<keyword evidence="3" id="KW-0597">Phosphoprotein</keyword>
<dbReference type="InterPro" id="IPR005467">
    <property type="entry name" value="His_kinase_dom"/>
</dbReference>
<evidence type="ECO:0000313" key="11">
    <source>
        <dbReference type="EMBL" id="SFV28368.1"/>
    </source>
</evidence>
<name>A0A1I7N159_9BACT</name>
<keyword evidence="9" id="KW-0472">Membrane</keyword>
<keyword evidence="5 11" id="KW-0418">Kinase</keyword>
<evidence type="ECO:0000313" key="12">
    <source>
        <dbReference type="Proteomes" id="UP000199537"/>
    </source>
</evidence>
<sequence length="661" mass="75594">MKLLRSVFTFFLFTTCILWGAFSLSGQVKVDSLLRLLSAHPQQDSLRVNLQLQVARAYLTSDPGLAEYFASSAAELSQTLAYMPGLTEAQMIRAFLFMQRQQYEQALALYLNTLAVAENNQDNFHAARIQEQLGDLYARLGIDSLALNAYQRAYSLQQRLRDTASLIHLSGALGNIRIRQLAQKPPSLRDFSQVFELFNQEFILASAKNDSTGIADALDNMGYIYLMQGQYDKATWNFSTAFDIFQRLHLPQRIARLSYEIGALLLAQGKYDDAEKQLQNAYQMASEQHDPFLLMNSCLKLALVKAIKNMPDEAIFYQNRYEQLRDSLNSLQQSKTIAELLGQYRSQKNESLIVSLREQQQVQQHIIRRQLYWVITIGCILLLIAIIAVLLWRDNQLRKKHFEELQQKNQSIETTRNELEQKNKELEKLNKIKDRILSVISHDIRNPLASMEMMLELMKTGSLSLEEIANVTSSLSESLAETNNFLTNILEWSKSQMHGIQPKPTLIKVKDIVLENIRFCQWQAEKKKIQIRYDVPERLQVYADREMLRIILRNITTNAIKFTHENGHIFIGAEKLNGMVKIWIKDDGVGIKPADRPKVFGMENFSSRGTANEIGTGLGLVLCKEMVESHGGSIWFESEENKGTTFYFTLPAQPKPATEEG</sequence>
<feature type="repeat" description="TPR" evidence="7">
    <location>
        <begin position="255"/>
        <end position="288"/>
    </location>
</feature>
<dbReference type="Gene3D" id="1.10.287.130">
    <property type="match status" value="1"/>
</dbReference>
<dbReference type="SMART" id="SM00388">
    <property type="entry name" value="HisKA"/>
    <property type="match status" value="1"/>
</dbReference>
<keyword evidence="6" id="KW-0902">Two-component regulatory system</keyword>
<dbReference type="STRING" id="1393122.SAMN05660895_0317"/>
<dbReference type="SMART" id="SM00028">
    <property type="entry name" value="TPR"/>
    <property type="match status" value="4"/>
</dbReference>